<dbReference type="GO" id="GO:1904047">
    <property type="term" value="F:S-adenosyl-L-methionine binding"/>
    <property type="evidence" value="ECO:0007669"/>
    <property type="project" value="UniProtKB-UniRule"/>
</dbReference>
<reference evidence="10 11" key="1">
    <citation type="submission" date="2019-02" db="EMBL/GenBank/DDBJ databases">
        <title>Deep-cultivation of Planctomycetes and their phenomic and genomic characterization uncovers novel biology.</title>
        <authorList>
            <person name="Wiegand S."/>
            <person name="Jogler M."/>
            <person name="Boedeker C."/>
            <person name="Pinto D."/>
            <person name="Vollmers J."/>
            <person name="Rivas-Marin E."/>
            <person name="Kohn T."/>
            <person name="Peeters S.H."/>
            <person name="Heuer A."/>
            <person name="Rast P."/>
            <person name="Oberbeckmann S."/>
            <person name="Bunk B."/>
            <person name="Jeske O."/>
            <person name="Meyerdierks A."/>
            <person name="Storesund J.E."/>
            <person name="Kallscheuer N."/>
            <person name="Luecker S."/>
            <person name="Lage O.M."/>
            <person name="Pohl T."/>
            <person name="Merkel B.J."/>
            <person name="Hornburger P."/>
            <person name="Mueller R.-W."/>
            <person name="Bruemmer F."/>
            <person name="Labrenz M."/>
            <person name="Spormann A.M."/>
            <person name="Op Den Camp H."/>
            <person name="Overmann J."/>
            <person name="Amann R."/>
            <person name="Jetten M.S.M."/>
            <person name="Mascher T."/>
            <person name="Medema M.H."/>
            <person name="Devos D.P."/>
            <person name="Kaster A.-K."/>
            <person name="Ovreas L."/>
            <person name="Rohde M."/>
            <person name="Galperin M.Y."/>
            <person name="Jogler C."/>
        </authorList>
    </citation>
    <scope>NUCLEOTIDE SEQUENCE [LARGE SCALE GENOMIC DNA]</scope>
    <source>
        <strain evidence="10 11">Pan14r</strain>
    </source>
</reference>
<gene>
    <name evidence="8 10" type="primary">queE</name>
    <name evidence="10" type="ORF">Pan14r_01610</name>
</gene>
<feature type="binding site" evidence="8">
    <location>
        <position position="30"/>
    </location>
    <ligand>
        <name>[4Fe-4S] cluster</name>
        <dbReference type="ChEBI" id="CHEBI:49883"/>
        <note>4Fe-4S-S-AdoMet</note>
    </ligand>
</feature>
<dbReference type="PANTHER" id="PTHR42836">
    <property type="entry name" value="7-CARBOXY-7-DEAZAGUANINE SYNTHASE"/>
    <property type="match status" value="1"/>
</dbReference>
<evidence type="ECO:0000256" key="4">
    <source>
        <dbReference type="ARBA" id="ARBA00022842"/>
    </source>
</evidence>
<dbReference type="PIRSF" id="PIRSF000370">
    <property type="entry name" value="QueE"/>
    <property type="match status" value="1"/>
</dbReference>
<organism evidence="10 11">
    <name type="scientific">Crateriforma conspicua</name>
    <dbReference type="NCBI Taxonomy" id="2527996"/>
    <lineage>
        <taxon>Bacteria</taxon>
        <taxon>Pseudomonadati</taxon>
        <taxon>Planctomycetota</taxon>
        <taxon>Planctomycetia</taxon>
        <taxon>Planctomycetales</taxon>
        <taxon>Planctomycetaceae</taxon>
        <taxon>Crateriforma</taxon>
    </lineage>
</organism>
<sequence length="233" mass="26234">MLPVAETFLSRQGEGGLTGTNSFFIRLSGCNLRCWFCDTPYASWQPTGQRHTVGELVRQAIQASRSGDCRHVVLTGGEPLIFPAVETLCRRLRSEGLHVTIETAGTAWRDLTCDLLSLSPKLSSSGPAPEQHPRWARLHEQRRMPVATMRRLIDAAVDHQVKFVVDRIDETDETLDIVSALGVAPAQVWIMPQGVTAESLDQAAKWLRPWCDRHGFRYCDRMHIRWYGNRPGT</sequence>
<dbReference type="OrthoDB" id="9792276at2"/>
<comment type="cofactor">
    <cofactor evidence="8">
        <name>Mg(2+)</name>
        <dbReference type="ChEBI" id="CHEBI:18420"/>
    </cofactor>
</comment>
<dbReference type="InterPro" id="IPR058240">
    <property type="entry name" value="rSAM_sf"/>
</dbReference>
<feature type="binding site" evidence="8">
    <location>
        <position position="26"/>
    </location>
    <ligand>
        <name>substrate</name>
    </ligand>
</feature>
<dbReference type="InterPro" id="IPR007197">
    <property type="entry name" value="rSAM"/>
</dbReference>
<dbReference type="InterPro" id="IPR024924">
    <property type="entry name" value="7-CO-7-deazaguanine_synth-like"/>
</dbReference>
<dbReference type="InterPro" id="IPR013785">
    <property type="entry name" value="Aldolase_TIM"/>
</dbReference>
<dbReference type="SFLD" id="SFLDS00029">
    <property type="entry name" value="Radical_SAM"/>
    <property type="match status" value="1"/>
</dbReference>
<dbReference type="GO" id="GO:0051539">
    <property type="term" value="F:4 iron, 4 sulfur cluster binding"/>
    <property type="evidence" value="ECO:0007669"/>
    <property type="project" value="UniProtKB-UniRule"/>
</dbReference>
<dbReference type="HAMAP" id="MF_00917">
    <property type="entry name" value="QueE"/>
    <property type="match status" value="1"/>
</dbReference>
<keyword evidence="7 8" id="KW-0456">Lyase</keyword>
<feature type="domain" description="Radical SAM core" evidence="9">
    <location>
        <begin position="17"/>
        <end position="233"/>
    </location>
</feature>
<feature type="binding site" evidence="8">
    <location>
        <position position="37"/>
    </location>
    <ligand>
        <name>[4Fe-4S] cluster</name>
        <dbReference type="ChEBI" id="CHEBI:49883"/>
        <note>4Fe-4S-S-AdoMet</note>
    </ligand>
</feature>
<dbReference type="GO" id="GO:0008616">
    <property type="term" value="P:tRNA queuosine(34) biosynthetic process"/>
    <property type="evidence" value="ECO:0007669"/>
    <property type="project" value="UniProtKB-UniRule"/>
</dbReference>
<dbReference type="SFLD" id="SFLDG01067">
    <property type="entry name" value="SPASM/twitch_domain_containing"/>
    <property type="match status" value="1"/>
</dbReference>
<dbReference type="SUPFAM" id="SSF102114">
    <property type="entry name" value="Radical SAM enzymes"/>
    <property type="match status" value="1"/>
</dbReference>
<dbReference type="PROSITE" id="PS51918">
    <property type="entry name" value="RADICAL_SAM"/>
    <property type="match status" value="1"/>
</dbReference>
<feature type="binding site" evidence="8">
    <location>
        <begin position="36"/>
        <end position="38"/>
    </location>
    <ligand>
        <name>S-adenosyl-L-methionine</name>
        <dbReference type="ChEBI" id="CHEBI:59789"/>
    </ligand>
</feature>
<feature type="binding site" evidence="8">
    <location>
        <position position="75"/>
    </location>
    <ligand>
        <name>substrate</name>
    </ligand>
</feature>
<evidence type="ECO:0000259" key="9">
    <source>
        <dbReference type="PROSITE" id="PS51918"/>
    </source>
</evidence>
<comment type="cofactor">
    <cofactor evidence="8">
        <name>[4Fe-4S] cluster</name>
        <dbReference type="ChEBI" id="CHEBI:49883"/>
    </cofactor>
    <text evidence="8">Binds 1 [4Fe-4S] cluster. The cluster is coordinated with 3 cysteines and an exchangeable S-adenosyl-L-methionine.</text>
</comment>
<dbReference type="AlphaFoldDB" id="A0A5C5Y030"/>
<dbReference type="CDD" id="cd01335">
    <property type="entry name" value="Radical_SAM"/>
    <property type="match status" value="1"/>
</dbReference>
<evidence type="ECO:0000256" key="6">
    <source>
        <dbReference type="ARBA" id="ARBA00023014"/>
    </source>
</evidence>
<comment type="function">
    <text evidence="8">Catalyzes the complex heterocyclic radical-mediated conversion of 6-carboxy-5,6,7,8-tetrahydropterin (CPH4) to 7-carboxy-7-deazaguanine (CDG), a step common to the biosynthetic pathways of all 7-deazapurine-containing compounds.</text>
</comment>
<evidence type="ECO:0000313" key="10">
    <source>
        <dbReference type="EMBL" id="TWT67923.1"/>
    </source>
</evidence>
<evidence type="ECO:0000256" key="5">
    <source>
        <dbReference type="ARBA" id="ARBA00023004"/>
    </source>
</evidence>
<dbReference type="GO" id="GO:0000287">
    <property type="term" value="F:magnesium ion binding"/>
    <property type="evidence" value="ECO:0007669"/>
    <property type="project" value="UniProtKB-UniRule"/>
</dbReference>
<comment type="cofactor">
    <cofactor evidence="8">
        <name>S-adenosyl-L-methionine</name>
        <dbReference type="ChEBI" id="CHEBI:59789"/>
    </cofactor>
    <text evidence="8">Binds 1 S-adenosyl-L-methionine per subunit.</text>
</comment>
<feature type="binding site" evidence="8">
    <location>
        <begin position="11"/>
        <end position="13"/>
    </location>
    <ligand>
        <name>substrate</name>
    </ligand>
</feature>
<evidence type="ECO:0000256" key="3">
    <source>
        <dbReference type="ARBA" id="ARBA00022723"/>
    </source>
</evidence>
<keyword evidence="4 8" id="KW-0460">Magnesium</keyword>
<feature type="binding site" evidence="8">
    <location>
        <position position="34"/>
    </location>
    <ligand>
        <name>[4Fe-4S] cluster</name>
        <dbReference type="ChEBI" id="CHEBI:49883"/>
        <note>4Fe-4S-S-AdoMet</note>
    </ligand>
</feature>
<keyword evidence="5 8" id="KW-0408">Iron</keyword>
<keyword evidence="6 8" id="KW-0411">Iron-sulfur</keyword>
<evidence type="ECO:0000256" key="8">
    <source>
        <dbReference type="HAMAP-Rule" id="MF_00917"/>
    </source>
</evidence>
<dbReference type="RefSeq" id="WP_145297573.1">
    <property type="nucleotide sequence ID" value="NZ_CP036319.1"/>
</dbReference>
<protein>
    <recommendedName>
        <fullName evidence="8">7-carboxy-7-deazaguanine synthase</fullName>
        <shortName evidence="8">CDG synthase</shortName>
        <ecNumber evidence="8">4.3.99.3</ecNumber>
    </recommendedName>
    <alternativeName>
        <fullName evidence="8">Queuosine biosynthesis protein QueE</fullName>
    </alternativeName>
</protein>
<comment type="pathway">
    <text evidence="8">Purine metabolism; 7-cyano-7-deazaguanine biosynthesis.</text>
</comment>
<keyword evidence="3 8" id="KW-0479">Metal-binding</keyword>
<evidence type="ECO:0000256" key="1">
    <source>
        <dbReference type="ARBA" id="ARBA00022485"/>
    </source>
</evidence>
<dbReference type="Proteomes" id="UP000317238">
    <property type="component" value="Unassembled WGS sequence"/>
</dbReference>
<dbReference type="GO" id="GO:0016840">
    <property type="term" value="F:carbon-nitrogen lyase activity"/>
    <property type="evidence" value="ECO:0007669"/>
    <property type="project" value="UniProtKB-UniRule"/>
</dbReference>
<comment type="caution">
    <text evidence="10">The sequence shown here is derived from an EMBL/GenBank/DDBJ whole genome shotgun (WGS) entry which is preliminary data.</text>
</comment>
<evidence type="ECO:0000256" key="7">
    <source>
        <dbReference type="ARBA" id="ARBA00023239"/>
    </source>
</evidence>
<evidence type="ECO:0000313" key="11">
    <source>
        <dbReference type="Proteomes" id="UP000317238"/>
    </source>
</evidence>
<name>A0A5C5Y030_9PLAN</name>
<feature type="binding site" evidence="8">
    <location>
        <position position="77"/>
    </location>
    <ligand>
        <name>S-adenosyl-L-methionine</name>
        <dbReference type="ChEBI" id="CHEBI:59789"/>
    </ligand>
</feature>
<proteinExistence type="inferred from homology"/>
<comment type="caution">
    <text evidence="8">Lacks conserved residue(s) required for the propagation of feature annotation.</text>
</comment>
<dbReference type="EMBL" id="SJPL01000001">
    <property type="protein sequence ID" value="TWT67923.1"/>
    <property type="molecule type" value="Genomic_DNA"/>
</dbReference>
<dbReference type="Pfam" id="PF04055">
    <property type="entry name" value="Radical_SAM"/>
    <property type="match status" value="1"/>
</dbReference>
<keyword evidence="2 8" id="KW-0949">S-adenosyl-L-methionine</keyword>
<dbReference type="UniPathway" id="UPA00391"/>
<comment type="subunit">
    <text evidence="8">Homodimer.</text>
</comment>
<dbReference type="PANTHER" id="PTHR42836:SF1">
    <property type="entry name" value="7-CARBOXY-7-DEAZAGUANINE SYNTHASE"/>
    <property type="match status" value="1"/>
</dbReference>
<dbReference type="Gene3D" id="3.20.20.70">
    <property type="entry name" value="Aldolase class I"/>
    <property type="match status" value="1"/>
</dbReference>
<keyword evidence="8" id="KW-0671">Queuosine biosynthesis</keyword>
<comment type="catalytic activity">
    <reaction evidence="8">
        <text>6-carboxy-5,6,7,8-tetrahydropterin + H(+) = 7-carboxy-7-carbaguanine + NH4(+)</text>
        <dbReference type="Rhea" id="RHEA:27974"/>
        <dbReference type="ChEBI" id="CHEBI:15378"/>
        <dbReference type="ChEBI" id="CHEBI:28938"/>
        <dbReference type="ChEBI" id="CHEBI:61032"/>
        <dbReference type="ChEBI" id="CHEBI:61036"/>
        <dbReference type="EC" id="4.3.99.3"/>
    </reaction>
</comment>
<keyword evidence="1 8" id="KW-0004">4Fe-4S</keyword>
<keyword evidence="11" id="KW-1185">Reference proteome</keyword>
<feature type="binding site" evidence="8">
    <location>
        <position position="39"/>
    </location>
    <ligand>
        <name>Mg(2+)</name>
        <dbReference type="ChEBI" id="CHEBI:18420"/>
    </ligand>
</feature>
<dbReference type="EC" id="4.3.99.3" evidence="8"/>
<evidence type="ECO:0000256" key="2">
    <source>
        <dbReference type="ARBA" id="ARBA00022691"/>
    </source>
</evidence>
<accession>A0A5C5Y030</accession>
<feature type="binding site" evidence="8">
    <location>
        <begin position="119"/>
        <end position="121"/>
    </location>
    <ligand>
        <name>S-adenosyl-L-methionine</name>
        <dbReference type="ChEBI" id="CHEBI:59789"/>
    </ligand>
</feature>
<comment type="similarity">
    <text evidence="8">Belongs to the radical SAM superfamily. 7-carboxy-7-deazaguanine synthase family.</text>
</comment>